<feature type="disulfide bond" evidence="2">
    <location>
        <begin position="90"/>
        <end position="108"/>
    </location>
</feature>
<dbReference type="CDD" id="cd00112">
    <property type="entry name" value="LDLa"/>
    <property type="match status" value="1"/>
</dbReference>
<keyword evidence="4" id="KW-1185">Reference proteome</keyword>
<evidence type="ECO:0000313" key="4">
    <source>
        <dbReference type="Proteomes" id="UP001152320"/>
    </source>
</evidence>
<reference evidence="3" key="1">
    <citation type="submission" date="2021-10" db="EMBL/GenBank/DDBJ databases">
        <title>Tropical sea cucumber genome reveals ecological adaptation and Cuvierian tubules defense mechanism.</title>
        <authorList>
            <person name="Chen T."/>
        </authorList>
    </citation>
    <scope>NUCLEOTIDE SEQUENCE</scope>
    <source>
        <strain evidence="3">Nanhai2018</strain>
        <tissue evidence="3">Muscle</tissue>
    </source>
</reference>
<dbReference type="Proteomes" id="UP001152320">
    <property type="component" value="Chromosome 17"/>
</dbReference>
<dbReference type="PROSITE" id="PS50068">
    <property type="entry name" value="LDLRA_2"/>
    <property type="match status" value="1"/>
</dbReference>
<dbReference type="SUPFAM" id="SSF57424">
    <property type="entry name" value="LDL receptor-like module"/>
    <property type="match status" value="1"/>
</dbReference>
<accession>A0A9Q0YNU4</accession>
<dbReference type="InterPro" id="IPR002172">
    <property type="entry name" value="LDrepeatLR_classA_rpt"/>
</dbReference>
<organism evidence="3 4">
    <name type="scientific">Holothuria leucospilota</name>
    <name type="common">Black long sea cucumber</name>
    <name type="synonym">Mertensiothuria leucospilota</name>
    <dbReference type="NCBI Taxonomy" id="206669"/>
    <lineage>
        <taxon>Eukaryota</taxon>
        <taxon>Metazoa</taxon>
        <taxon>Echinodermata</taxon>
        <taxon>Eleutherozoa</taxon>
        <taxon>Echinozoa</taxon>
        <taxon>Holothuroidea</taxon>
        <taxon>Aspidochirotacea</taxon>
        <taxon>Aspidochirotida</taxon>
        <taxon>Holothuriidae</taxon>
        <taxon>Holothuria</taxon>
    </lineage>
</organism>
<dbReference type="OrthoDB" id="19606at2759"/>
<comment type="caution">
    <text evidence="3">The sequence shown here is derived from an EMBL/GenBank/DDBJ whole genome shotgun (WGS) entry which is preliminary data.</text>
</comment>
<evidence type="ECO:0000256" key="1">
    <source>
        <dbReference type="ARBA" id="ARBA00023157"/>
    </source>
</evidence>
<sequence>MSMGEEVENAFHFNINARVIISKGIRTGHSPVYLTIACASHDIWCVTPEEIAMMDQMRIPLNAKTSIEDYCENGFKDKWLKGRPLEMWRCDDGMCIEKCRRCDGEKDCFDGSDENEEACSDPIIKSELDAIEQQCQREVQLRRNDL</sequence>
<dbReference type="InterPro" id="IPR036055">
    <property type="entry name" value="LDL_receptor-like_sf"/>
</dbReference>
<keyword evidence="1 2" id="KW-1015">Disulfide bond</keyword>
<dbReference type="Pfam" id="PF00057">
    <property type="entry name" value="Ldl_recept_a"/>
    <property type="match status" value="1"/>
</dbReference>
<dbReference type="EMBL" id="JAIZAY010000017">
    <property type="protein sequence ID" value="KAJ8025839.1"/>
    <property type="molecule type" value="Genomic_DNA"/>
</dbReference>
<protein>
    <submittedName>
        <fullName evidence="3">Uncharacterized protein</fullName>
    </submittedName>
</protein>
<comment type="caution">
    <text evidence="2">Lacks conserved residue(s) required for the propagation of feature annotation.</text>
</comment>
<dbReference type="SMART" id="SM00192">
    <property type="entry name" value="LDLa"/>
    <property type="match status" value="1"/>
</dbReference>
<dbReference type="InterPro" id="IPR023415">
    <property type="entry name" value="LDLR_class-A_CS"/>
</dbReference>
<evidence type="ECO:0000256" key="2">
    <source>
        <dbReference type="PROSITE-ProRule" id="PRU00124"/>
    </source>
</evidence>
<proteinExistence type="predicted"/>
<gene>
    <name evidence="3" type="ORF">HOLleu_33504</name>
</gene>
<dbReference type="Gene3D" id="4.10.400.10">
    <property type="entry name" value="Low-density Lipoprotein Receptor"/>
    <property type="match status" value="1"/>
</dbReference>
<name>A0A9Q0YNU4_HOLLE</name>
<dbReference type="PROSITE" id="PS01209">
    <property type="entry name" value="LDLRA_1"/>
    <property type="match status" value="1"/>
</dbReference>
<dbReference type="AlphaFoldDB" id="A0A9Q0YNU4"/>
<evidence type="ECO:0000313" key="3">
    <source>
        <dbReference type="EMBL" id="KAJ8025839.1"/>
    </source>
</evidence>